<organism evidence="7 8">
    <name type="scientific">Paracoccus caeni</name>
    <dbReference type="NCBI Taxonomy" id="657651"/>
    <lineage>
        <taxon>Bacteria</taxon>
        <taxon>Pseudomonadati</taxon>
        <taxon>Pseudomonadota</taxon>
        <taxon>Alphaproteobacteria</taxon>
        <taxon>Rhodobacterales</taxon>
        <taxon>Paracoccaceae</taxon>
        <taxon>Paracoccus</taxon>
    </lineage>
</organism>
<reference evidence="7" key="1">
    <citation type="submission" date="2021-01" db="EMBL/GenBank/DDBJ databases">
        <title>Paracoccus amoyensis sp. nov., isolated from the surface seawater along the coast of Xiamen Island, China.</title>
        <authorList>
            <person name="Lyu L."/>
        </authorList>
    </citation>
    <scope>NUCLEOTIDE SEQUENCE</scope>
    <source>
        <strain evidence="7">MJ17</strain>
    </source>
</reference>
<dbReference type="GO" id="GO:0008448">
    <property type="term" value="F:N-acetylglucosamine-6-phosphate deacetylase activity"/>
    <property type="evidence" value="ECO:0007669"/>
    <property type="project" value="InterPro"/>
</dbReference>
<comment type="cofactor">
    <cofactor evidence="6">
        <name>a divalent metal cation</name>
        <dbReference type="ChEBI" id="CHEBI:60240"/>
    </cofactor>
    <text evidence="6">Binds 1 divalent metal cation per subunit.</text>
</comment>
<comment type="similarity">
    <text evidence="1 4">Belongs to the metallo-dependent hydrolases superfamily. NagA family.</text>
</comment>
<dbReference type="PIRSF" id="PIRSF038994">
    <property type="entry name" value="NagA"/>
    <property type="match status" value="1"/>
</dbReference>
<dbReference type="PANTHER" id="PTHR11113:SF14">
    <property type="entry name" value="N-ACETYLGLUCOSAMINE-6-PHOSPHATE DEACETYLASE"/>
    <property type="match status" value="1"/>
</dbReference>
<dbReference type="Gene3D" id="3.20.20.140">
    <property type="entry name" value="Metal-dependent hydrolases"/>
    <property type="match status" value="1"/>
</dbReference>
<dbReference type="InterPro" id="IPR032466">
    <property type="entry name" value="Metal_Hydrolase"/>
</dbReference>
<dbReference type="Proteomes" id="UP000640485">
    <property type="component" value="Unassembled WGS sequence"/>
</dbReference>
<evidence type="ECO:0000256" key="3">
    <source>
        <dbReference type="ARBA" id="ARBA00022801"/>
    </source>
</evidence>
<feature type="binding site" evidence="6">
    <location>
        <position position="210"/>
    </location>
    <ligand>
        <name>Zn(2+)</name>
        <dbReference type="ChEBI" id="CHEBI:29105"/>
    </ligand>
</feature>
<name>A0A934SH70_9RHOB</name>
<keyword evidence="3 4" id="KW-0378">Hydrolase</keyword>
<keyword evidence="4" id="KW-0119">Carbohydrate metabolism</keyword>
<evidence type="ECO:0000313" key="8">
    <source>
        <dbReference type="Proteomes" id="UP000640485"/>
    </source>
</evidence>
<proteinExistence type="inferred from homology"/>
<evidence type="ECO:0000256" key="6">
    <source>
        <dbReference type="PIRSR" id="PIRSR038994-3"/>
    </source>
</evidence>
<keyword evidence="8" id="KW-1185">Reference proteome</keyword>
<evidence type="ECO:0000256" key="5">
    <source>
        <dbReference type="PIRSR" id="PIRSR038994-1"/>
    </source>
</evidence>
<gene>
    <name evidence="7" type="ORF">JJJ17_16605</name>
</gene>
<evidence type="ECO:0000256" key="2">
    <source>
        <dbReference type="ARBA" id="ARBA00022723"/>
    </source>
</evidence>
<dbReference type="EMBL" id="JAEPRQ010000007">
    <property type="protein sequence ID" value="MBK4217553.1"/>
    <property type="molecule type" value="Genomic_DNA"/>
</dbReference>
<dbReference type="AlphaFoldDB" id="A0A934SH70"/>
<dbReference type="GO" id="GO:0046872">
    <property type="term" value="F:metal ion binding"/>
    <property type="evidence" value="ECO:0007669"/>
    <property type="project" value="UniProtKB-KW"/>
</dbReference>
<feature type="active site" description="Proton donor/acceptor" evidence="5">
    <location>
        <position position="289"/>
    </location>
</feature>
<protein>
    <submittedName>
        <fullName evidence="7">Amidohydrolase family protein</fullName>
    </submittedName>
</protein>
<accession>A0A934SH70</accession>
<feature type="binding site" evidence="6">
    <location>
        <position position="142"/>
    </location>
    <ligand>
        <name>Zn(2+)</name>
        <dbReference type="ChEBI" id="CHEBI:29105"/>
    </ligand>
</feature>
<dbReference type="InterPro" id="IPR003764">
    <property type="entry name" value="GlcNAc_6-P_deAcase"/>
</dbReference>
<keyword evidence="2 6" id="KW-0479">Metal-binding</keyword>
<evidence type="ECO:0000256" key="1">
    <source>
        <dbReference type="ARBA" id="ARBA00010716"/>
    </source>
</evidence>
<evidence type="ECO:0000313" key="7">
    <source>
        <dbReference type="EMBL" id="MBK4217553.1"/>
    </source>
</evidence>
<sequence length="401" mass="43239">MNTMSGQINYIGRRRTTLELPVLFSDGTPGKGEGRTYQLAPDGVVTAGADLEVVDFARNFATPGLVDLQVNGFAGCDFNQPGVTRIDFDSALIAMAKTGVTASLPTVITGTPEHMVRTLESLDRACELSRLGPLMVPGYHIEGPFLSPDEGYRGAHDAGCMTSASMRLIDRLQEAAGRPILLVTVAPEVPGVIEMIGELRERGIRVAIGHSAATPDQLDAAIDAGATLSTHLGNGLPQELHKLDNPIFWQLAQDRLSAMFIADGIHVPPIALKTMLRAKGKCRSILVTDAVSAAGAQMKPGVYPFGSMKVERASDGSVRIPGSRYLAGSSAEMDRMIRSIMRWYGIDFRTVLRFAQLNPSRVLSPRWAPPKTGDKASLVEWKMTDAGPKVVRTHIGQHMIE</sequence>
<dbReference type="GO" id="GO:0006046">
    <property type="term" value="P:N-acetylglucosamine catabolic process"/>
    <property type="evidence" value="ECO:0007669"/>
    <property type="project" value="TreeGrafter"/>
</dbReference>
<dbReference type="PANTHER" id="PTHR11113">
    <property type="entry name" value="N-ACETYLGLUCOSAMINE-6-PHOSPHATE DEACETYLASE"/>
    <property type="match status" value="1"/>
</dbReference>
<dbReference type="SUPFAM" id="SSF51556">
    <property type="entry name" value="Metallo-dependent hydrolases"/>
    <property type="match status" value="1"/>
</dbReference>
<feature type="binding site" evidence="6">
    <location>
        <position position="231"/>
    </location>
    <ligand>
        <name>Zn(2+)</name>
        <dbReference type="ChEBI" id="CHEBI:29105"/>
    </ligand>
</feature>
<evidence type="ECO:0000256" key="4">
    <source>
        <dbReference type="PIRNR" id="PIRNR038994"/>
    </source>
</evidence>
<comment type="caution">
    <text evidence="7">The sequence shown here is derived from an EMBL/GenBank/DDBJ whole genome shotgun (WGS) entry which is preliminary data.</text>
</comment>
<dbReference type="RefSeq" id="WP_200688385.1">
    <property type="nucleotide sequence ID" value="NZ_JAEPRQ010000007.1"/>
</dbReference>